<gene>
    <name evidence="2" type="ORF">DI564_09930</name>
</gene>
<accession>A0A2W5MMV0</accession>
<proteinExistence type="predicted"/>
<dbReference type="AlphaFoldDB" id="A0A2W5MMV0"/>
<name>A0A2W5MMV0_9GAMM</name>
<evidence type="ECO:0000313" key="2">
    <source>
        <dbReference type="EMBL" id="PZQ14810.1"/>
    </source>
</evidence>
<dbReference type="Proteomes" id="UP000249046">
    <property type="component" value="Unassembled WGS sequence"/>
</dbReference>
<organism evidence="2 3">
    <name type="scientific">Rhodanobacter denitrificans</name>
    <dbReference type="NCBI Taxonomy" id="666685"/>
    <lineage>
        <taxon>Bacteria</taxon>
        <taxon>Pseudomonadati</taxon>
        <taxon>Pseudomonadota</taxon>
        <taxon>Gammaproteobacteria</taxon>
        <taxon>Lysobacterales</taxon>
        <taxon>Rhodanobacteraceae</taxon>
        <taxon>Rhodanobacter</taxon>
    </lineage>
</organism>
<feature type="transmembrane region" description="Helical" evidence="1">
    <location>
        <begin position="94"/>
        <end position="113"/>
    </location>
</feature>
<evidence type="ECO:0000313" key="3">
    <source>
        <dbReference type="Proteomes" id="UP000249046"/>
    </source>
</evidence>
<reference evidence="2 3" key="1">
    <citation type="submission" date="2017-08" db="EMBL/GenBank/DDBJ databases">
        <title>Infants hospitalized years apart are colonized by the same room-sourced microbial strains.</title>
        <authorList>
            <person name="Brooks B."/>
            <person name="Olm M.R."/>
            <person name="Firek B.A."/>
            <person name="Baker R."/>
            <person name="Thomas B.C."/>
            <person name="Morowitz M.J."/>
            <person name="Banfield J.F."/>
        </authorList>
    </citation>
    <scope>NUCLEOTIDE SEQUENCE [LARGE SCALE GENOMIC DNA]</scope>
    <source>
        <strain evidence="2">S2_005_003_R2_42</strain>
    </source>
</reference>
<dbReference type="EMBL" id="QFPO01000007">
    <property type="protein sequence ID" value="PZQ14810.1"/>
    <property type="molecule type" value="Genomic_DNA"/>
</dbReference>
<sequence length="120" mass="13118">MATAGALYVVAMLTAWPLALRTDATTWRAVLALLPVLPAALMLRAIYRHVRDSDELQRRLHLEALAISASVVSLVSMALGFLAAARVIVLGGDVLLWVFPALAGVFGAVRCWIQWRYRCS</sequence>
<keyword evidence="1" id="KW-0472">Membrane</keyword>
<feature type="transmembrane region" description="Helical" evidence="1">
    <location>
        <begin position="25"/>
        <end position="43"/>
    </location>
</feature>
<protein>
    <submittedName>
        <fullName evidence="2">Uncharacterized protein</fullName>
    </submittedName>
</protein>
<feature type="transmembrane region" description="Helical" evidence="1">
    <location>
        <begin position="64"/>
        <end position="88"/>
    </location>
</feature>
<comment type="caution">
    <text evidence="2">The sequence shown here is derived from an EMBL/GenBank/DDBJ whole genome shotgun (WGS) entry which is preliminary data.</text>
</comment>
<evidence type="ECO:0000256" key="1">
    <source>
        <dbReference type="SAM" id="Phobius"/>
    </source>
</evidence>
<keyword evidence="1" id="KW-0812">Transmembrane</keyword>
<keyword evidence="1" id="KW-1133">Transmembrane helix</keyword>